<keyword evidence="2" id="KW-0723">Serine/threonine-protein kinase</keyword>
<keyword evidence="2" id="KW-0808">Transferase</keyword>
<dbReference type="InterPro" id="IPR011009">
    <property type="entry name" value="Kinase-like_dom_sf"/>
</dbReference>
<dbReference type="Proteomes" id="UP000002217">
    <property type="component" value="Chromosome"/>
</dbReference>
<dbReference type="InterPro" id="IPR000719">
    <property type="entry name" value="Prot_kinase_dom"/>
</dbReference>
<reference evidence="2 3" key="1">
    <citation type="journal article" date="2009" name="Stand. Genomic Sci.">
        <title>Complete genome sequence of Desulfotomaculum acetoxidans type strain (5575).</title>
        <authorList>
            <person name="Spring S."/>
            <person name="Lapidus A."/>
            <person name="Schroder M."/>
            <person name="Gleim D."/>
            <person name="Sims D."/>
            <person name="Meincke L."/>
            <person name="Glavina Del Rio T."/>
            <person name="Tice H."/>
            <person name="Copeland A."/>
            <person name="Cheng J.F."/>
            <person name="Lucas S."/>
            <person name="Chen F."/>
            <person name="Nolan M."/>
            <person name="Bruce D."/>
            <person name="Goodwin L."/>
            <person name="Pitluck S."/>
            <person name="Ivanova N."/>
            <person name="Mavromatis K."/>
            <person name="Mikhailova N."/>
            <person name="Pati A."/>
            <person name="Chen A."/>
            <person name="Palaniappan K."/>
            <person name="Land M."/>
            <person name="Hauser L."/>
            <person name="Chang Y.J."/>
            <person name="Jeffries C.D."/>
            <person name="Chain P."/>
            <person name="Saunders E."/>
            <person name="Brettin T."/>
            <person name="Detter J.C."/>
            <person name="Goker M."/>
            <person name="Bristow J."/>
            <person name="Eisen J.A."/>
            <person name="Markowitz V."/>
            <person name="Hugenholtz P."/>
            <person name="Kyrpides N.C."/>
            <person name="Klenk H.P."/>
            <person name="Han C."/>
        </authorList>
    </citation>
    <scope>NUCLEOTIDE SEQUENCE [LARGE SCALE GENOMIC DNA]</scope>
    <source>
        <strain evidence="3">ATCC 49208 / DSM 771 / VKM B-1644</strain>
    </source>
</reference>
<accession>C8W3F7</accession>
<dbReference type="Gene3D" id="1.10.510.10">
    <property type="entry name" value="Transferase(Phosphotransferase) domain 1"/>
    <property type="match status" value="1"/>
</dbReference>
<evidence type="ECO:0000259" key="1">
    <source>
        <dbReference type="PROSITE" id="PS50011"/>
    </source>
</evidence>
<evidence type="ECO:0000313" key="3">
    <source>
        <dbReference type="Proteomes" id="UP000002217"/>
    </source>
</evidence>
<dbReference type="GO" id="GO:0004674">
    <property type="term" value="F:protein serine/threonine kinase activity"/>
    <property type="evidence" value="ECO:0007669"/>
    <property type="project" value="UniProtKB-KW"/>
</dbReference>
<keyword evidence="2" id="KW-0418">Kinase</keyword>
<dbReference type="KEGG" id="dae:Dtox_2989"/>
<name>C8W3F7_DESAS</name>
<dbReference type="eggNOG" id="COG4248">
    <property type="taxonomic scope" value="Bacteria"/>
</dbReference>
<dbReference type="OrthoDB" id="583109at2"/>
<dbReference type="RefSeq" id="WP_015758435.1">
    <property type="nucleotide sequence ID" value="NC_013216.1"/>
</dbReference>
<dbReference type="SUPFAM" id="SSF56112">
    <property type="entry name" value="Protein kinase-like (PK-like)"/>
    <property type="match status" value="1"/>
</dbReference>
<proteinExistence type="predicted"/>
<feature type="domain" description="Protein kinase" evidence="1">
    <location>
        <begin position="21"/>
        <end position="328"/>
    </location>
</feature>
<protein>
    <submittedName>
        <fullName evidence="2">Serine/threonine protein kinase</fullName>
    </submittedName>
</protein>
<gene>
    <name evidence="2" type="ordered locus">Dtox_2989</name>
</gene>
<evidence type="ECO:0000313" key="2">
    <source>
        <dbReference type="EMBL" id="ACV63743.1"/>
    </source>
</evidence>
<dbReference type="PROSITE" id="PS50011">
    <property type="entry name" value="PROTEIN_KINASE_DOM"/>
    <property type="match status" value="1"/>
</dbReference>
<sequence length="472" mass="53417">MAKRKTAKNPVATLIDGTELEYLPEIIGEGSEGIVHFTADRLSIIKFYKDEADLKDPERKDRIDHIVNKYNPTRDKISGDYWSNLYCWPAGLVVSPKLGVKVPVYPAKFFTSDGIEKKLSWFVNPKTRNFVPAAERGTWLGHLKMAITMARSTRRLHSAGLAHSDLSYNNFLGDPVSGSTVMIDVDGLVVPGLHPPKIAGTPGLIAPEVLMGTAEPSIRTDLHALAVLIYQTLLFRHPLKGPRINSTSSAEEDEQLSLGEKALFIENPTDHSNRPAKLVTGYECMGPYLSEVIPQSFVHALHSPDNRPTALDWESALVRTADLIHPCSNEKCEMKWFVLSKAMDYCCPFCKQKIALPFVPILHCYREQPGKPGNFLNEKHRLVVWHGMYIYKWHVFDNIWAGENVDKTPQGYFVYHENNWYLYNMEMDLKVIENGYPKPVPKGQHVRLSEGLQLRLSSESHGRLILTQFLRI</sequence>
<keyword evidence="3" id="KW-1185">Reference proteome</keyword>
<dbReference type="EMBL" id="CP001720">
    <property type="protein sequence ID" value="ACV63743.1"/>
    <property type="molecule type" value="Genomic_DNA"/>
</dbReference>
<dbReference type="GO" id="GO:0005524">
    <property type="term" value="F:ATP binding"/>
    <property type="evidence" value="ECO:0007669"/>
    <property type="project" value="InterPro"/>
</dbReference>
<dbReference type="AlphaFoldDB" id="C8W3F7"/>
<dbReference type="HOGENOM" id="CLU_042388_0_0_9"/>
<organism evidence="2 3">
    <name type="scientific">Desulfofarcimen acetoxidans (strain ATCC 49208 / DSM 771 / KCTC 5769 / VKM B-1644 / 5575)</name>
    <name type="common">Desulfotomaculum acetoxidans</name>
    <dbReference type="NCBI Taxonomy" id="485916"/>
    <lineage>
        <taxon>Bacteria</taxon>
        <taxon>Bacillati</taxon>
        <taxon>Bacillota</taxon>
        <taxon>Clostridia</taxon>
        <taxon>Eubacteriales</taxon>
        <taxon>Peptococcaceae</taxon>
        <taxon>Desulfofarcimen</taxon>
    </lineage>
</organism>
<dbReference type="STRING" id="485916.Dtox_2989"/>